<organism evidence="1 2">
    <name type="scientific">Ditylenchus dipsaci</name>
    <dbReference type="NCBI Taxonomy" id="166011"/>
    <lineage>
        <taxon>Eukaryota</taxon>
        <taxon>Metazoa</taxon>
        <taxon>Ecdysozoa</taxon>
        <taxon>Nematoda</taxon>
        <taxon>Chromadorea</taxon>
        <taxon>Rhabditida</taxon>
        <taxon>Tylenchina</taxon>
        <taxon>Tylenchomorpha</taxon>
        <taxon>Sphaerularioidea</taxon>
        <taxon>Anguinidae</taxon>
        <taxon>Anguininae</taxon>
        <taxon>Ditylenchus</taxon>
    </lineage>
</organism>
<protein>
    <submittedName>
        <fullName evidence="2">Uncharacterized protein</fullName>
    </submittedName>
</protein>
<dbReference type="WBParaSite" id="jg10023">
    <property type="protein sequence ID" value="jg10023"/>
    <property type="gene ID" value="jg10023"/>
</dbReference>
<evidence type="ECO:0000313" key="2">
    <source>
        <dbReference type="WBParaSite" id="jg10023"/>
    </source>
</evidence>
<sequence length="127" mass="14154">MPSATGFKGLEWCEYMKKIGAKVKECESLSSEVDVASKEEDINEPDSYETKYIKLLAVSMAINSGYLFLLLRRAMATTDDAKARVSVRAVYSAPTKPLIKSVALHQNQCPSVDQMGYQCRKKNLLIV</sequence>
<dbReference type="AlphaFoldDB" id="A0A915CKT5"/>
<proteinExistence type="predicted"/>
<dbReference type="Proteomes" id="UP000887574">
    <property type="component" value="Unplaced"/>
</dbReference>
<keyword evidence="1" id="KW-1185">Reference proteome</keyword>
<name>A0A915CKT5_9BILA</name>
<evidence type="ECO:0000313" key="1">
    <source>
        <dbReference type="Proteomes" id="UP000887574"/>
    </source>
</evidence>
<accession>A0A915CKT5</accession>
<reference evidence="2" key="1">
    <citation type="submission" date="2022-11" db="UniProtKB">
        <authorList>
            <consortium name="WormBaseParasite"/>
        </authorList>
    </citation>
    <scope>IDENTIFICATION</scope>
</reference>